<dbReference type="InterPro" id="IPR004408">
    <property type="entry name" value="Biotin_CoA_COase_ligase"/>
</dbReference>
<proteinExistence type="predicted"/>
<dbReference type="Gene3D" id="2.30.30.100">
    <property type="match status" value="1"/>
</dbReference>
<evidence type="ECO:0000256" key="5">
    <source>
        <dbReference type="ARBA" id="ARBA00024227"/>
    </source>
</evidence>
<dbReference type="PANTHER" id="PTHR12835:SF5">
    <property type="entry name" value="BIOTIN--PROTEIN LIGASE"/>
    <property type="match status" value="1"/>
</dbReference>
<dbReference type="CDD" id="cd16442">
    <property type="entry name" value="BPL"/>
    <property type="match status" value="1"/>
</dbReference>
<feature type="domain" description="BPL/LPL catalytic" evidence="6">
    <location>
        <begin position="2"/>
        <end position="188"/>
    </location>
</feature>
<dbReference type="RefSeq" id="WP_195169660.1">
    <property type="nucleotide sequence ID" value="NZ_CP062983.1"/>
</dbReference>
<protein>
    <recommendedName>
        <fullName evidence="5">biotin--[biotin carboxyl-carrier protein] ligase</fullName>
        <ecNumber evidence="5">6.3.4.15</ecNumber>
    </recommendedName>
</protein>
<reference evidence="7 8" key="1">
    <citation type="submission" date="2020-02" db="EMBL/GenBank/DDBJ databases">
        <authorList>
            <person name="Zheng R.K."/>
            <person name="Sun C.M."/>
        </authorList>
    </citation>
    <scope>NUCLEOTIDE SEQUENCE [LARGE SCALE GENOMIC DNA]</scope>
    <source>
        <strain evidence="8">rifampicinis</strain>
    </source>
</reference>
<evidence type="ECO:0000256" key="1">
    <source>
        <dbReference type="ARBA" id="ARBA00022598"/>
    </source>
</evidence>
<dbReference type="Proteomes" id="UP000594468">
    <property type="component" value="Chromosome"/>
</dbReference>
<dbReference type="AlphaFoldDB" id="A0A7S8E737"/>
<evidence type="ECO:0000313" key="8">
    <source>
        <dbReference type="Proteomes" id="UP000594468"/>
    </source>
</evidence>
<keyword evidence="4" id="KW-0092">Biotin</keyword>
<dbReference type="GO" id="GO:0005524">
    <property type="term" value="F:ATP binding"/>
    <property type="evidence" value="ECO:0007669"/>
    <property type="project" value="UniProtKB-KW"/>
</dbReference>
<keyword evidence="2" id="KW-0547">Nucleotide-binding</keyword>
<dbReference type="InterPro" id="IPR008988">
    <property type="entry name" value="Transcriptional_repressor_C"/>
</dbReference>
<accession>A0A7S8E737</accession>
<dbReference type="SUPFAM" id="SSF50037">
    <property type="entry name" value="C-terminal domain of transcriptional repressors"/>
    <property type="match status" value="1"/>
</dbReference>
<dbReference type="NCBIfam" id="TIGR00121">
    <property type="entry name" value="birA_ligase"/>
    <property type="match status" value="1"/>
</dbReference>
<dbReference type="Gene3D" id="3.30.930.10">
    <property type="entry name" value="Bira Bifunctional Protein, Domain 2"/>
    <property type="match status" value="1"/>
</dbReference>
<keyword evidence="1 7" id="KW-0436">Ligase</keyword>
<evidence type="ECO:0000313" key="7">
    <source>
        <dbReference type="EMBL" id="QPC81588.1"/>
    </source>
</evidence>
<evidence type="ECO:0000256" key="2">
    <source>
        <dbReference type="ARBA" id="ARBA00022741"/>
    </source>
</evidence>
<dbReference type="InterPro" id="IPR004143">
    <property type="entry name" value="BPL_LPL_catalytic"/>
</dbReference>
<sequence length="249" mass="26856">MSLSESRLRDLLPGVSLRFYESVGSSNDLALAWLREGAPQGAAIIADEQRTGRGRKGRTWYTPPGVALAISYILRPQPEDIARVTLMGAVAVAELCEQVAAPGVGIKWPNDVQIDGRKVCGVLPEAVWDGQRLLGVVLGIGVNIRVLFDDALLQTAINLEDAAGQKLDRSEMAAFLLSRLAYWSGRLSSADLMAAWRERLTTVGQTVRVEGLEGVVQSVDDDGALILQTPDGKQHRIMAGDVLPATSER</sequence>
<dbReference type="PANTHER" id="PTHR12835">
    <property type="entry name" value="BIOTIN PROTEIN LIGASE"/>
    <property type="match status" value="1"/>
</dbReference>
<dbReference type="GO" id="GO:0004077">
    <property type="term" value="F:biotin--[biotin carboxyl-carrier protein] ligase activity"/>
    <property type="evidence" value="ECO:0007669"/>
    <property type="project" value="UniProtKB-EC"/>
</dbReference>
<name>A0A7S8E737_9CHLR</name>
<dbReference type="SUPFAM" id="SSF55681">
    <property type="entry name" value="Class II aaRS and biotin synthetases"/>
    <property type="match status" value="1"/>
</dbReference>
<dbReference type="InterPro" id="IPR003142">
    <property type="entry name" value="BPL_C"/>
</dbReference>
<keyword evidence="3" id="KW-0067">ATP-binding</keyword>
<dbReference type="KEGG" id="pmet:G4Y79_18105"/>
<dbReference type="Pfam" id="PF03099">
    <property type="entry name" value="BPL_LplA_LipB"/>
    <property type="match status" value="1"/>
</dbReference>
<keyword evidence="8" id="KW-1185">Reference proteome</keyword>
<dbReference type="GO" id="GO:0005737">
    <property type="term" value="C:cytoplasm"/>
    <property type="evidence" value="ECO:0007669"/>
    <property type="project" value="TreeGrafter"/>
</dbReference>
<dbReference type="EC" id="6.3.4.15" evidence="5"/>
<evidence type="ECO:0000256" key="4">
    <source>
        <dbReference type="ARBA" id="ARBA00023267"/>
    </source>
</evidence>
<dbReference type="Pfam" id="PF02237">
    <property type="entry name" value="BPL_C"/>
    <property type="match status" value="1"/>
</dbReference>
<dbReference type="InterPro" id="IPR045864">
    <property type="entry name" value="aa-tRNA-synth_II/BPL/LPL"/>
</dbReference>
<dbReference type="PROSITE" id="PS51733">
    <property type="entry name" value="BPL_LPL_CATALYTIC"/>
    <property type="match status" value="1"/>
</dbReference>
<evidence type="ECO:0000256" key="3">
    <source>
        <dbReference type="ARBA" id="ARBA00022840"/>
    </source>
</evidence>
<gene>
    <name evidence="7" type="ORF">G4Y79_18105</name>
</gene>
<organism evidence="7 8">
    <name type="scientific">Phototrophicus methaneseepsis</name>
    <dbReference type="NCBI Taxonomy" id="2710758"/>
    <lineage>
        <taxon>Bacteria</taxon>
        <taxon>Bacillati</taxon>
        <taxon>Chloroflexota</taxon>
        <taxon>Candidatus Thermofontia</taxon>
        <taxon>Phototrophicales</taxon>
        <taxon>Phototrophicaceae</taxon>
        <taxon>Phototrophicus</taxon>
    </lineage>
</organism>
<dbReference type="EMBL" id="CP062983">
    <property type="protein sequence ID" value="QPC81588.1"/>
    <property type="molecule type" value="Genomic_DNA"/>
</dbReference>
<evidence type="ECO:0000259" key="6">
    <source>
        <dbReference type="PROSITE" id="PS51733"/>
    </source>
</evidence>